<dbReference type="EMBL" id="JADKYB010000031">
    <property type="protein sequence ID" value="MBM9510088.1"/>
    <property type="molecule type" value="Genomic_DNA"/>
</dbReference>
<evidence type="ECO:0000259" key="3">
    <source>
        <dbReference type="PROSITE" id="PS50801"/>
    </source>
</evidence>
<keyword evidence="5" id="KW-1185">Reference proteome</keyword>
<dbReference type="Proteomes" id="UP000749040">
    <property type="component" value="Unassembled WGS sequence"/>
</dbReference>
<evidence type="ECO:0000256" key="2">
    <source>
        <dbReference type="RuleBase" id="RU003749"/>
    </source>
</evidence>
<feature type="domain" description="STAS" evidence="3">
    <location>
        <begin position="16"/>
        <end position="121"/>
    </location>
</feature>
<dbReference type="Pfam" id="PF01740">
    <property type="entry name" value="STAS"/>
    <property type="match status" value="1"/>
</dbReference>
<dbReference type="InterPro" id="IPR003658">
    <property type="entry name" value="Anti-sigma_ant"/>
</dbReference>
<proteinExistence type="inferred from homology"/>
<comment type="caution">
    <text evidence="4">The sequence shown here is derived from an EMBL/GenBank/DDBJ whole genome shotgun (WGS) entry which is preliminary data.</text>
</comment>
<protein>
    <recommendedName>
        <fullName evidence="2">Anti-sigma factor antagonist</fullName>
    </recommendedName>
</protein>
<dbReference type="PROSITE" id="PS50801">
    <property type="entry name" value="STAS"/>
    <property type="match status" value="1"/>
</dbReference>
<organism evidence="4 5">
    <name type="scientific">Actinacidiphila acididurans</name>
    <dbReference type="NCBI Taxonomy" id="2784346"/>
    <lineage>
        <taxon>Bacteria</taxon>
        <taxon>Bacillati</taxon>
        <taxon>Actinomycetota</taxon>
        <taxon>Actinomycetes</taxon>
        <taxon>Kitasatosporales</taxon>
        <taxon>Streptomycetaceae</taxon>
        <taxon>Actinacidiphila</taxon>
    </lineage>
</organism>
<dbReference type="InterPro" id="IPR002645">
    <property type="entry name" value="STAS_dom"/>
</dbReference>
<dbReference type="InterPro" id="IPR036513">
    <property type="entry name" value="STAS_dom_sf"/>
</dbReference>
<dbReference type="SUPFAM" id="SSF52091">
    <property type="entry name" value="SpoIIaa-like"/>
    <property type="match status" value="1"/>
</dbReference>
<dbReference type="PANTHER" id="PTHR33495:SF2">
    <property type="entry name" value="ANTI-SIGMA FACTOR ANTAGONIST TM_1081-RELATED"/>
    <property type="match status" value="1"/>
</dbReference>
<dbReference type="PANTHER" id="PTHR33495">
    <property type="entry name" value="ANTI-SIGMA FACTOR ANTAGONIST TM_1081-RELATED-RELATED"/>
    <property type="match status" value="1"/>
</dbReference>
<reference evidence="4 5" key="1">
    <citation type="submission" date="2021-01" db="EMBL/GenBank/DDBJ databases">
        <title>Streptomyces acididurans sp. nov., isolated from a peat swamp forest soil.</title>
        <authorList>
            <person name="Chantavorakit T."/>
            <person name="Duangmal K."/>
        </authorList>
    </citation>
    <scope>NUCLEOTIDE SEQUENCE [LARGE SCALE GENOMIC DNA]</scope>
    <source>
        <strain evidence="4 5">KK5PA1</strain>
    </source>
</reference>
<evidence type="ECO:0000256" key="1">
    <source>
        <dbReference type="ARBA" id="ARBA00009013"/>
    </source>
</evidence>
<dbReference type="CDD" id="cd07043">
    <property type="entry name" value="STAS_anti-anti-sigma_factors"/>
    <property type="match status" value="1"/>
</dbReference>
<sequence length="121" mass="12377">MTDEGVAITRRSAAGGVVVAEVRGEIDLTSAYALEEALTAAAAESGDDGGAAPRVVVDLTEVTFMDSSGLNALLRTHRAVQARGGTLALAGAQQTVARLLEMTGLEEVIPVFPGVDEAIEP</sequence>
<evidence type="ECO:0000313" key="4">
    <source>
        <dbReference type="EMBL" id="MBM9510088.1"/>
    </source>
</evidence>
<name>A0ABS2U3A7_9ACTN</name>
<dbReference type="Gene3D" id="3.30.750.24">
    <property type="entry name" value="STAS domain"/>
    <property type="match status" value="1"/>
</dbReference>
<evidence type="ECO:0000313" key="5">
    <source>
        <dbReference type="Proteomes" id="UP000749040"/>
    </source>
</evidence>
<gene>
    <name evidence="4" type="ORF">ITX44_37130</name>
</gene>
<dbReference type="NCBIfam" id="TIGR00377">
    <property type="entry name" value="ant_ant_sig"/>
    <property type="match status" value="1"/>
</dbReference>
<dbReference type="RefSeq" id="WP_205363768.1">
    <property type="nucleotide sequence ID" value="NZ_JADKYB010000031.1"/>
</dbReference>
<accession>A0ABS2U3A7</accession>
<comment type="similarity">
    <text evidence="1 2">Belongs to the anti-sigma-factor antagonist family.</text>
</comment>